<evidence type="ECO:0000259" key="4">
    <source>
        <dbReference type="Pfam" id="PF00849"/>
    </source>
</evidence>
<dbReference type="InterPro" id="IPR050188">
    <property type="entry name" value="RluA_PseudoU_synthase"/>
</dbReference>
<dbReference type="GO" id="GO:0003723">
    <property type="term" value="F:RNA binding"/>
    <property type="evidence" value="ECO:0007669"/>
    <property type="project" value="InterPro"/>
</dbReference>
<dbReference type="AlphaFoldDB" id="A0A412AX84"/>
<dbReference type="PROSITE" id="PS01129">
    <property type="entry name" value="PSI_RLU"/>
    <property type="match status" value="1"/>
</dbReference>
<gene>
    <name evidence="5" type="ORF">DWY99_07805</name>
</gene>
<proteinExistence type="predicted"/>
<organism evidence="5 6">
    <name type="scientific">[Clostridium] leptum</name>
    <dbReference type="NCBI Taxonomy" id="1535"/>
    <lineage>
        <taxon>Bacteria</taxon>
        <taxon>Bacillati</taxon>
        <taxon>Bacillota</taxon>
        <taxon>Clostridia</taxon>
        <taxon>Eubacteriales</taxon>
        <taxon>Oscillospiraceae</taxon>
        <taxon>Oscillospiraceae incertae sedis</taxon>
    </lineage>
</organism>
<dbReference type="InterPro" id="IPR006145">
    <property type="entry name" value="PsdUridine_synth_RsuA/RluA"/>
</dbReference>
<dbReference type="SUPFAM" id="SSF55120">
    <property type="entry name" value="Pseudouridine synthase"/>
    <property type="match status" value="1"/>
</dbReference>
<evidence type="ECO:0000256" key="3">
    <source>
        <dbReference type="ARBA" id="ARBA00033164"/>
    </source>
</evidence>
<dbReference type="Gene3D" id="3.30.2350.10">
    <property type="entry name" value="Pseudouridine synthase"/>
    <property type="match status" value="1"/>
</dbReference>
<comment type="caution">
    <text evidence="5">The sequence shown here is derived from an EMBL/GenBank/DDBJ whole genome shotgun (WGS) entry which is preliminary data.</text>
</comment>
<dbReference type="InterPro" id="IPR020103">
    <property type="entry name" value="PsdUridine_synth_cat_dom_sf"/>
</dbReference>
<reference evidence="5 6" key="1">
    <citation type="submission" date="2018-08" db="EMBL/GenBank/DDBJ databases">
        <title>A genome reference for cultivated species of the human gut microbiota.</title>
        <authorList>
            <person name="Zou Y."/>
            <person name="Xue W."/>
            <person name="Luo G."/>
        </authorList>
    </citation>
    <scope>NUCLEOTIDE SEQUENCE [LARGE SCALE GENOMIC DNA]</scope>
    <source>
        <strain evidence="5 6">AF28-26</strain>
    </source>
</reference>
<evidence type="ECO:0000256" key="1">
    <source>
        <dbReference type="ARBA" id="ARBA00000073"/>
    </source>
</evidence>
<feature type="domain" description="Pseudouridine synthase RsuA/RluA-like" evidence="4">
    <location>
        <begin position="88"/>
        <end position="235"/>
    </location>
</feature>
<dbReference type="PANTHER" id="PTHR21600">
    <property type="entry name" value="MITOCHONDRIAL RNA PSEUDOURIDINE SYNTHASE"/>
    <property type="match status" value="1"/>
</dbReference>
<accession>A0A412AX84</accession>
<comment type="catalytic activity">
    <reaction evidence="1">
        <text>a uridine in RNA = a pseudouridine in RNA</text>
        <dbReference type="Rhea" id="RHEA:48348"/>
        <dbReference type="Rhea" id="RHEA-COMP:12068"/>
        <dbReference type="Rhea" id="RHEA-COMP:12069"/>
        <dbReference type="ChEBI" id="CHEBI:65314"/>
        <dbReference type="ChEBI" id="CHEBI:65315"/>
    </reaction>
</comment>
<sequence>MKDLSFTVPLEYSGAQVKTFLRRGCGVSAKLLSQCKKMQNGILKNGKPVWAADTVAAGDTVRLTLPQEHNSMMPEALPVSVLWEDDALLILNKPPQMPVHPCPGHDRGTVCNFVSYYQKRKGEDWRFRPLNRLDKDTSGLVIGAKDSYAASALNDVGKTYFAVCQGSLPGEGVIDTPIRLKEGHSIQREAGVGGKPAVTHWKSLAQGAAAGKSYTLLALTLETGRTHQIRVHLSSIGHPLAGDDFYGGSRELISRQALHCGLVELTHPFFLSRICVKAPFPNDFKKILEFLNIHNQVF</sequence>
<name>A0A412AX84_9FIRM</name>
<dbReference type="CDD" id="cd02869">
    <property type="entry name" value="PseudoU_synth_RluA_like"/>
    <property type="match status" value="1"/>
</dbReference>
<protein>
    <recommendedName>
        <fullName evidence="2">RNA pseudouridylate synthase</fullName>
    </recommendedName>
    <alternativeName>
        <fullName evidence="3">RNA-uridine isomerase</fullName>
    </alternativeName>
</protein>
<dbReference type="GO" id="GO:0140098">
    <property type="term" value="F:catalytic activity, acting on RNA"/>
    <property type="evidence" value="ECO:0007669"/>
    <property type="project" value="UniProtKB-ARBA"/>
</dbReference>
<dbReference type="Proteomes" id="UP000284751">
    <property type="component" value="Unassembled WGS sequence"/>
</dbReference>
<dbReference type="PANTHER" id="PTHR21600:SF35">
    <property type="entry name" value="PSEUDOURIDINE SYNTHASE"/>
    <property type="match status" value="1"/>
</dbReference>
<evidence type="ECO:0000313" key="6">
    <source>
        <dbReference type="Proteomes" id="UP000284751"/>
    </source>
</evidence>
<evidence type="ECO:0000313" key="5">
    <source>
        <dbReference type="EMBL" id="RGQ40520.1"/>
    </source>
</evidence>
<dbReference type="Pfam" id="PF00849">
    <property type="entry name" value="PseudoU_synth_2"/>
    <property type="match status" value="1"/>
</dbReference>
<dbReference type="GO" id="GO:0000455">
    <property type="term" value="P:enzyme-directed rRNA pseudouridine synthesis"/>
    <property type="evidence" value="ECO:0007669"/>
    <property type="project" value="TreeGrafter"/>
</dbReference>
<dbReference type="InterPro" id="IPR006224">
    <property type="entry name" value="PsdUridine_synth_RluA-like_CS"/>
</dbReference>
<dbReference type="EMBL" id="QRTC01000027">
    <property type="protein sequence ID" value="RGQ40520.1"/>
    <property type="molecule type" value="Genomic_DNA"/>
</dbReference>
<dbReference type="GO" id="GO:0009982">
    <property type="term" value="F:pseudouridine synthase activity"/>
    <property type="evidence" value="ECO:0007669"/>
    <property type="project" value="InterPro"/>
</dbReference>
<evidence type="ECO:0000256" key="2">
    <source>
        <dbReference type="ARBA" id="ARBA00031870"/>
    </source>
</evidence>